<reference evidence="2 3" key="1">
    <citation type="journal article" date="2019" name="Int. J. Syst. Evol. Microbiol.">
        <title>The Global Catalogue of Microorganisms (GCM) 10K type strain sequencing project: providing services to taxonomists for standard genome sequencing and annotation.</title>
        <authorList>
            <consortium name="The Broad Institute Genomics Platform"/>
            <consortium name="The Broad Institute Genome Sequencing Center for Infectious Disease"/>
            <person name="Wu L."/>
            <person name="Ma J."/>
        </authorList>
    </citation>
    <scope>NUCLEOTIDE SEQUENCE [LARGE SCALE GENOMIC DNA]</scope>
    <source>
        <strain evidence="2 3">JCM 9088</strain>
    </source>
</reference>
<feature type="domain" description="Xylose isomerase-like TIM barrel" evidence="1">
    <location>
        <begin position="33"/>
        <end position="290"/>
    </location>
</feature>
<proteinExistence type="predicted"/>
<organism evidence="2 3">
    <name type="scientific">Streptomyces enissocaesilis</name>
    <dbReference type="NCBI Taxonomy" id="332589"/>
    <lineage>
        <taxon>Bacteria</taxon>
        <taxon>Bacillati</taxon>
        <taxon>Actinomycetota</taxon>
        <taxon>Actinomycetes</taxon>
        <taxon>Kitasatosporales</taxon>
        <taxon>Streptomycetaceae</taxon>
        <taxon>Streptomyces</taxon>
        <taxon>Streptomyces rochei group</taxon>
    </lineage>
</organism>
<dbReference type="SUPFAM" id="SSF51658">
    <property type="entry name" value="Xylose isomerase-like"/>
    <property type="match status" value="1"/>
</dbReference>
<evidence type="ECO:0000313" key="2">
    <source>
        <dbReference type="EMBL" id="GAA2921248.1"/>
    </source>
</evidence>
<dbReference type="Proteomes" id="UP001500403">
    <property type="component" value="Unassembled WGS sequence"/>
</dbReference>
<dbReference type="InterPro" id="IPR013022">
    <property type="entry name" value="Xyl_isomerase-like_TIM-brl"/>
</dbReference>
<comment type="caution">
    <text evidence="2">The sequence shown here is derived from an EMBL/GenBank/DDBJ whole genome shotgun (WGS) entry which is preliminary data.</text>
</comment>
<dbReference type="InterPro" id="IPR050312">
    <property type="entry name" value="IolE/XylAMocC-like"/>
</dbReference>
<name>A0ABN3WLW3_9ACTN</name>
<dbReference type="PANTHER" id="PTHR12110">
    <property type="entry name" value="HYDROXYPYRUVATE ISOMERASE"/>
    <property type="match status" value="1"/>
</dbReference>
<protein>
    <submittedName>
        <fullName evidence="2">TIM barrel protein</fullName>
    </submittedName>
</protein>
<dbReference type="InterPro" id="IPR036237">
    <property type="entry name" value="Xyl_isomerase-like_sf"/>
</dbReference>
<evidence type="ECO:0000313" key="3">
    <source>
        <dbReference type="Proteomes" id="UP001500403"/>
    </source>
</evidence>
<dbReference type="EMBL" id="BAAAUD010000002">
    <property type="protein sequence ID" value="GAA2921248.1"/>
    <property type="molecule type" value="Genomic_DNA"/>
</dbReference>
<dbReference type="Pfam" id="PF01261">
    <property type="entry name" value="AP_endonuc_2"/>
    <property type="match status" value="1"/>
</dbReference>
<sequence length="330" mass="37314">MSTRDIYLSFFMFTVNLHPDDPEYTEVIVRHMRELRDIGYTGFDMPVFPNDVGNSQADVPRYEKLRKALDAAGLEDVGLTTNVATTPTYDPTSLIPEEREAALAYLKSRVDITAALRSTIMAGPVLFPYNVFPTLNGKPLWSDALQDWLRPRYRIAQPLFERLGEYAAEKDVQVAIEPVDHWETPAPNMVRDVLDFLTDVRSPNVGVCVDSSHVVLGSSGPETYRRDIQDAADQRRLHYVQVSPPDRGEVADSWIPWRTFLEPVLPVYDGPLLIEVFNAIPAFLTSLRLTRRKFWIPMEDKPVPGVPSAYEVAEDGIKKLRSELATLHAT</sequence>
<accession>A0ABN3WLW3</accession>
<dbReference type="Gene3D" id="3.20.20.150">
    <property type="entry name" value="Divalent-metal-dependent TIM barrel enzymes"/>
    <property type="match status" value="1"/>
</dbReference>
<gene>
    <name evidence="2" type="ORF">GCM10010446_01600</name>
</gene>
<dbReference type="RefSeq" id="WP_344488923.1">
    <property type="nucleotide sequence ID" value="NZ_BAAAUD010000002.1"/>
</dbReference>
<keyword evidence="3" id="KW-1185">Reference proteome</keyword>
<evidence type="ECO:0000259" key="1">
    <source>
        <dbReference type="Pfam" id="PF01261"/>
    </source>
</evidence>